<accession>A0A5B9W4K3</accession>
<dbReference type="InterPro" id="IPR021133">
    <property type="entry name" value="HEAT_type_2"/>
</dbReference>
<evidence type="ECO:0000313" key="2">
    <source>
        <dbReference type="EMBL" id="QEH35045.1"/>
    </source>
</evidence>
<dbReference type="KEGG" id="agv:OJF2_35900"/>
<evidence type="ECO:0000256" key="1">
    <source>
        <dbReference type="ARBA" id="ARBA00045876"/>
    </source>
</evidence>
<dbReference type="Gene3D" id="1.25.10.10">
    <property type="entry name" value="Leucine-rich Repeat Variant"/>
    <property type="match status" value="2"/>
</dbReference>
<reference evidence="2 3" key="1">
    <citation type="submission" date="2019-08" db="EMBL/GenBank/DDBJ databases">
        <title>Deep-cultivation of Planctomycetes and their phenomic and genomic characterization uncovers novel biology.</title>
        <authorList>
            <person name="Wiegand S."/>
            <person name="Jogler M."/>
            <person name="Boedeker C."/>
            <person name="Pinto D."/>
            <person name="Vollmers J."/>
            <person name="Rivas-Marin E."/>
            <person name="Kohn T."/>
            <person name="Peeters S.H."/>
            <person name="Heuer A."/>
            <person name="Rast P."/>
            <person name="Oberbeckmann S."/>
            <person name="Bunk B."/>
            <person name="Jeske O."/>
            <person name="Meyerdierks A."/>
            <person name="Storesund J.E."/>
            <person name="Kallscheuer N."/>
            <person name="Luecker S."/>
            <person name="Lage O.M."/>
            <person name="Pohl T."/>
            <person name="Merkel B.J."/>
            <person name="Hornburger P."/>
            <person name="Mueller R.-W."/>
            <person name="Bruemmer F."/>
            <person name="Labrenz M."/>
            <person name="Spormann A.M."/>
            <person name="Op den Camp H."/>
            <person name="Overmann J."/>
            <person name="Amann R."/>
            <person name="Jetten M.S.M."/>
            <person name="Mascher T."/>
            <person name="Medema M.H."/>
            <person name="Devos D.P."/>
            <person name="Kaster A.-K."/>
            <person name="Ovreas L."/>
            <person name="Rohde M."/>
            <person name="Galperin M.Y."/>
            <person name="Jogler C."/>
        </authorList>
    </citation>
    <scope>NUCLEOTIDE SEQUENCE [LARGE SCALE GENOMIC DNA]</scope>
    <source>
        <strain evidence="2 3">OJF2</strain>
    </source>
</reference>
<dbReference type="SMART" id="SM00567">
    <property type="entry name" value="EZ_HEAT"/>
    <property type="match status" value="4"/>
</dbReference>
<dbReference type="RefSeq" id="WP_168221877.1">
    <property type="nucleotide sequence ID" value="NZ_CP042997.1"/>
</dbReference>
<dbReference type="Pfam" id="PF13646">
    <property type="entry name" value="HEAT_2"/>
    <property type="match status" value="1"/>
</dbReference>
<evidence type="ECO:0000313" key="3">
    <source>
        <dbReference type="Proteomes" id="UP000324233"/>
    </source>
</evidence>
<dbReference type="SUPFAM" id="SSF48371">
    <property type="entry name" value="ARM repeat"/>
    <property type="match status" value="1"/>
</dbReference>
<dbReference type="AlphaFoldDB" id="A0A5B9W4K3"/>
<sequence length="273" mass="29228">MRRFPLRFTVRRLMAAVAVAAVVMAAWAIYFDPVRRWQWAVTDDQDGPGRWEALREVGRGRIDKATALAVLTHALGSSSYRVRETAVAGLGQLGPAARPSASALIAVLADPEPVIRARAASELIQVLPPGDPGRDEALPELRRLLGDPSPQVRLKAAGTLAEFGHGLDGLPILIDVLKRPEYLARAEALWAIGVIGPSAAPEALPAVKQLESEVGTAVAPDMSRFLRAYAPQARYLLGDRAGGLASLRALAGSPDPELAREARRVLARLPVDE</sequence>
<dbReference type="GO" id="GO:0016491">
    <property type="term" value="F:oxidoreductase activity"/>
    <property type="evidence" value="ECO:0007669"/>
    <property type="project" value="TreeGrafter"/>
</dbReference>
<keyword evidence="3" id="KW-1185">Reference proteome</keyword>
<dbReference type="Proteomes" id="UP000324233">
    <property type="component" value="Chromosome"/>
</dbReference>
<dbReference type="PANTHER" id="PTHR12697:SF5">
    <property type="entry name" value="DEOXYHYPUSINE HYDROXYLASE"/>
    <property type="match status" value="1"/>
</dbReference>
<dbReference type="InterPro" id="IPR004155">
    <property type="entry name" value="PBS_lyase_HEAT"/>
</dbReference>
<dbReference type="EMBL" id="CP042997">
    <property type="protein sequence ID" value="QEH35045.1"/>
    <property type="molecule type" value="Genomic_DNA"/>
</dbReference>
<name>A0A5B9W4K3_9BACT</name>
<protein>
    <submittedName>
        <fullName evidence="2">HEAT repeat protein</fullName>
    </submittedName>
</protein>
<proteinExistence type="predicted"/>
<dbReference type="InterPro" id="IPR011989">
    <property type="entry name" value="ARM-like"/>
</dbReference>
<organism evidence="2 3">
    <name type="scientific">Aquisphaera giovannonii</name>
    <dbReference type="NCBI Taxonomy" id="406548"/>
    <lineage>
        <taxon>Bacteria</taxon>
        <taxon>Pseudomonadati</taxon>
        <taxon>Planctomycetota</taxon>
        <taxon>Planctomycetia</taxon>
        <taxon>Isosphaerales</taxon>
        <taxon>Isosphaeraceae</taxon>
        <taxon>Aquisphaera</taxon>
    </lineage>
</organism>
<dbReference type="PANTHER" id="PTHR12697">
    <property type="entry name" value="PBS LYASE HEAT-LIKE PROTEIN"/>
    <property type="match status" value="1"/>
</dbReference>
<comment type="function">
    <text evidence="1">Catalyzes the hydroxylation of the N(6)-(4-aminobutyl)-L-lysine intermediate produced by deoxyhypusine synthase/DHPS on a critical lysine of the eukaryotic translation initiation factor 5A/eIF-5A. This is the second step of the post-translational modification of that lysine into an unusual amino acid residue named hypusine. Hypusination is unique to mature eIF-5A factor and is essential for its function.</text>
</comment>
<dbReference type="InterPro" id="IPR016024">
    <property type="entry name" value="ARM-type_fold"/>
</dbReference>
<gene>
    <name evidence="2" type="ORF">OJF2_35900</name>
</gene>
<dbReference type="PROSITE" id="PS50077">
    <property type="entry name" value="HEAT_REPEAT"/>
    <property type="match status" value="1"/>
</dbReference>